<protein>
    <submittedName>
        <fullName evidence="2">PilO family protein</fullName>
    </submittedName>
</protein>
<name>A0A0F5JXW0_9BURK</name>
<feature type="transmembrane region" description="Helical" evidence="1">
    <location>
        <begin position="193"/>
        <end position="214"/>
    </location>
</feature>
<proteinExistence type="predicted"/>
<comment type="caution">
    <text evidence="2">The sequence shown here is derived from an EMBL/GenBank/DDBJ whole genome shotgun (WGS) entry which is preliminary data.</text>
</comment>
<dbReference type="AlphaFoldDB" id="A0A0F5JXW0"/>
<dbReference type="Pfam" id="PF06864">
    <property type="entry name" value="PAP_PilO"/>
    <property type="match status" value="1"/>
</dbReference>
<gene>
    <name evidence="2" type="ORF">WM40_15520</name>
</gene>
<dbReference type="STRING" id="28092.WM40_15520"/>
<keyword evidence="3" id="KW-1185">Reference proteome</keyword>
<dbReference type="PATRIC" id="fig|28092.6.peg.3664"/>
<dbReference type="RefSeq" id="WP_024905039.1">
    <property type="nucleotide sequence ID" value="NZ_CADFGU010000012.1"/>
</dbReference>
<keyword evidence="1" id="KW-1133">Transmembrane helix</keyword>
<dbReference type="Proteomes" id="UP000033618">
    <property type="component" value="Unassembled WGS sequence"/>
</dbReference>
<keyword evidence="1" id="KW-0812">Transmembrane</keyword>
<dbReference type="EMBL" id="LAQU01000016">
    <property type="protein sequence ID" value="KKB62711.1"/>
    <property type="molecule type" value="Genomic_DNA"/>
</dbReference>
<evidence type="ECO:0000256" key="1">
    <source>
        <dbReference type="SAM" id="Phobius"/>
    </source>
</evidence>
<evidence type="ECO:0000313" key="3">
    <source>
        <dbReference type="Proteomes" id="UP000033618"/>
    </source>
</evidence>
<accession>A0A0F5JXW0</accession>
<reference evidence="2 3" key="1">
    <citation type="submission" date="2015-03" db="EMBL/GenBank/DDBJ databases">
        <title>Draft Genome Sequence of Burkholderia andropogonis type strain ICMP2807, isolated from Sorghum bicolor.</title>
        <authorList>
            <person name="Lopes-Santos L."/>
            <person name="Castro D.B."/>
            <person name="Ottoboni L.M."/>
            <person name="Park D."/>
            <person name="Weirc B.S."/>
            <person name="Destefano S.A."/>
        </authorList>
    </citation>
    <scope>NUCLEOTIDE SEQUENCE [LARGE SCALE GENOMIC DNA]</scope>
    <source>
        <strain evidence="2 3">ICMP2807</strain>
    </source>
</reference>
<evidence type="ECO:0000313" key="2">
    <source>
        <dbReference type="EMBL" id="KKB62711.1"/>
    </source>
</evidence>
<organism evidence="2 3">
    <name type="scientific">Robbsia andropogonis</name>
    <dbReference type="NCBI Taxonomy" id="28092"/>
    <lineage>
        <taxon>Bacteria</taxon>
        <taxon>Pseudomonadati</taxon>
        <taxon>Pseudomonadota</taxon>
        <taxon>Betaproteobacteria</taxon>
        <taxon>Burkholderiales</taxon>
        <taxon>Burkholderiaceae</taxon>
        <taxon>Robbsia</taxon>
    </lineage>
</organism>
<dbReference type="InterPro" id="IPR009663">
    <property type="entry name" value="PAP_PilO"/>
</dbReference>
<dbReference type="OrthoDB" id="6451163at2"/>
<sequence length="437" mass="47723">MAIQIVQIQRQRFVCGLFWQSLSRRHELRKEAVELAQKLSFDLMVLRLDRGVAAVGFANGGAGIQSGLPSLGVIVSKTIAQEGAFYEGRQQPAASWLGAFKLPDGRWAYFAVRDGTFLPNGEMVGTAEDVFDRLTSDYGLGGWNVVIGDGEIESLGFHNFYPRTIDDVLGRRRGRVSVPSNARLRLVKRRLSPLMLALIVGALACVVVGVLLWMQHVKRERELAQARAFAAARMRIAQGQADPGQPWLSQPRPARFAQACFAAYGNVAPGGWALDRFDCQGTAYTYVWSRGEANIALLLQTVPQAQLDLTGEKATFSGALPFARSIEGASAGVALDTELLEAKQVTARLLSRFQTLGLQLALTPEVVRQSPPVLPAVAARGPGMTAPPPWHRWTWHVALDGMSPTTFATLLVEPGVRIEKLTYRAAMWTADGVLYAK</sequence>
<keyword evidence="1" id="KW-0472">Membrane</keyword>